<evidence type="ECO:0000313" key="2">
    <source>
        <dbReference type="EMBL" id="OOM72024.1"/>
    </source>
</evidence>
<dbReference type="Proteomes" id="UP000190890">
    <property type="component" value="Unassembled WGS sequence"/>
</dbReference>
<reference evidence="2 3" key="1">
    <citation type="submission" date="2016-05" db="EMBL/GenBank/DDBJ databases">
        <title>Microbial solvent formation.</title>
        <authorList>
            <person name="Poehlein A."/>
            <person name="Montoya Solano J.D."/>
            <person name="Flitsch S."/>
            <person name="Krabben P."/>
            <person name="Duerre P."/>
            <person name="Daniel R."/>
        </authorList>
    </citation>
    <scope>NUCLEOTIDE SEQUENCE [LARGE SCALE GENOMIC DNA]</scope>
    <source>
        <strain evidence="2 3">DSM 2619</strain>
    </source>
</reference>
<keyword evidence="1" id="KW-1133">Transmembrane helix</keyword>
<sequence>MFRLWLMILIVAAYIISSLMLKYKFKIKKPGEIDVNGLRPKYYMYLLLIVLVLSLIMSLAMKSGTFVLIFLIVSRIIDSVYKINYLKDNKSKYYIIVELIFWLCIVTFFVDSLFWR</sequence>
<feature type="transmembrane region" description="Helical" evidence="1">
    <location>
        <begin position="93"/>
        <end position="115"/>
    </location>
</feature>
<keyword evidence="1" id="KW-0812">Transmembrane</keyword>
<dbReference type="AlphaFoldDB" id="A0A1S8T322"/>
<protein>
    <submittedName>
        <fullName evidence="2">Uncharacterized protein</fullName>
    </submittedName>
</protein>
<keyword evidence="3" id="KW-1185">Reference proteome</keyword>
<dbReference type="EMBL" id="LZZM01000225">
    <property type="protein sequence ID" value="OOM72024.1"/>
    <property type="molecule type" value="Genomic_DNA"/>
</dbReference>
<feature type="transmembrane region" description="Helical" evidence="1">
    <location>
        <begin position="44"/>
        <end position="73"/>
    </location>
</feature>
<dbReference type="RefSeq" id="WP_077849756.1">
    <property type="nucleotide sequence ID" value="NZ_LZZM01000225.1"/>
</dbReference>
<organism evidence="2 3">
    <name type="scientific">Clostridium puniceum</name>
    <dbReference type="NCBI Taxonomy" id="29367"/>
    <lineage>
        <taxon>Bacteria</taxon>
        <taxon>Bacillati</taxon>
        <taxon>Bacillota</taxon>
        <taxon>Clostridia</taxon>
        <taxon>Eubacteriales</taxon>
        <taxon>Clostridiaceae</taxon>
        <taxon>Clostridium</taxon>
    </lineage>
</organism>
<name>A0A1S8T322_9CLOT</name>
<gene>
    <name evidence="2" type="ORF">CLPUN_48540</name>
</gene>
<accession>A0A1S8T322</accession>
<feature type="transmembrane region" description="Helical" evidence="1">
    <location>
        <begin position="6"/>
        <end position="23"/>
    </location>
</feature>
<evidence type="ECO:0000256" key="1">
    <source>
        <dbReference type="SAM" id="Phobius"/>
    </source>
</evidence>
<proteinExistence type="predicted"/>
<evidence type="ECO:0000313" key="3">
    <source>
        <dbReference type="Proteomes" id="UP000190890"/>
    </source>
</evidence>
<keyword evidence="1" id="KW-0472">Membrane</keyword>
<comment type="caution">
    <text evidence="2">The sequence shown here is derived from an EMBL/GenBank/DDBJ whole genome shotgun (WGS) entry which is preliminary data.</text>
</comment>